<evidence type="ECO:0000256" key="1">
    <source>
        <dbReference type="SAM" id="Coils"/>
    </source>
</evidence>
<accession>A0A8K0GCE8</accession>
<gene>
    <name evidence="3" type="ORF">ILUMI_12324</name>
</gene>
<feature type="coiled-coil region" evidence="1">
    <location>
        <begin position="116"/>
        <end position="143"/>
    </location>
</feature>
<dbReference type="OrthoDB" id="6774265at2759"/>
<feature type="region of interest" description="Disordered" evidence="2">
    <location>
        <begin position="74"/>
        <end position="107"/>
    </location>
</feature>
<comment type="caution">
    <text evidence="3">The sequence shown here is derived from an EMBL/GenBank/DDBJ whole genome shotgun (WGS) entry which is preliminary data.</text>
</comment>
<reference evidence="3" key="1">
    <citation type="submission" date="2019-08" db="EMBL/GenBank/DDBJ databases">
        <title>The genome of the North American firefly Photinus pyralis.</title>
        <authorList>
            <consortium name="Photinus pyralis genome working group"/>
            <person name="Fallon T.R."/>
            <person name="Sander Lower S.E."/>
            <person name="Weng J.-K."/>
        </authorList>
    </citation>
    <scope>NUCLEOTIDE SEQUENCE</scope>
    <source>
        <strain evidence="3">TRF0915ILg1</strain>
        <tissue evidence="3">Whole body</tissue>
    </source>
</reference>
<protein>
    <submittedName>
        <fullName evidence="3">Uncharacterized protein</fullName>
    </submittedName>
</protein>
<evidence type="ECO:0000313" key="3">
    <source>
        <dbReference type="EMBL" id="KAF2893851.1"/>
    </source>
</evidence>
<proteinExistence type="predicted"/>
<organism evidence="3 4">
    <name type="scientific">Ignelater luminosus</name>
    <name type="common">Cucubano</name>
    <name type="synonym">Pyrophorus luminosus</name>
    <dbReference type="NCBI Taxonomy" id="2038154"/>
    <lineage>
        <taxon>Eukaryota</taxon>
        <taxon>Metazoa</taxon>
        <taxon>Ecdysozoa</taxon>
        <taxon>Arthropoda</taxon>
        <taxon>Hexapoda</taxon>
        <taxon>Insecta</taxon>
        <taxon>Pterygota</taxon>
        <taxon>Neoptera</taxon>
        <taxon>Endopterygota</taxon>
        <taxon>Coleoptera</taxon>
        <taxon>Polyphaga</taxon>
        <taxon>Elateriformia</taxon>
        <taxon>Elateroidea</taxon>
        <taxon>Elateridae</taxon>
        <taxon>Agrypninae</taxon>
        <taxon>Pyrophorini</taxon>
        <taxon>Ignelater</taxon>
    </lineage>
</organism>
<feature type="compositionally biased region" description="Polar residues" evidence="2">
    <location>
        <begin position="78"/>
        <end position="99"/>
    </location>
</feature>
<keyword evidence="1" id="KW-0175">Coiled coil</keyword>
<sequence>MHLQVPVKISVLWEAEKARLSRIKNDPIKLAEYKEKERLRYLKKKEKGLRKSIKEMTPREQRITRKKWRKYSTDYRQKQSLNRNTSNFVRQNTSSSTSDTAKDPGAIRPKIENKQLKKMNDVMSKLNSQRQKYKRIKKQFKKAIKSVEKIPKTSIEDISEDVTKKKELVTKALFGEAGHGKGAPDGVGAICKRTADQVIARGGDITDFKDFAAVVRERCPSIQVNVIEECEIDQMNALINKNSFKLVVFKGTLSVHQVTGSAYFPNQLKIKSLSCFCDSDGCDH</sequence>
<evidence type="ECO:0000313" key="4">
    <source>
        <dbReference type="Proteomes" id="UP000801492"/>
    </source>
</evidence>
<evidence type="ECO:0000256" key="2">
    <source>
        <dbReference type="SAM" id="MobiDB-lite"/>
    </source>
</evidence>
<dbReference type="EMBL" id="VTPC01007603">
    <property type="protein sequence ID" value="KAF2893851.1"/>
    <property type="molecule type" value="Genomic_DNA"/>
</dbReference>
<name>A0A8K0GCE8_IGNLU</name>
<dbReference type="Proteomes" id="UP000801492">
    <property type="component" value="Unassembled WGS sequence"/>
</dbReference>
<keyword evidence="4" id="KW-1185">Reference proteome</keyword>
<dbReference type="AlphaFoldDB" id="A0A8K0GCE8"/>